<evidence type="ECO:0000256" key="5">
    <source>
        <dbReference type="ARBA" id="ARBA00022842"/>
    </source>
</evidence>
<evidence type="ECO:0000256" key="1">
    <source>
        <dbReference type="ARBA" id="ARBA00001946"/>
    </source>
</evidence>
<evidence type="ECO:0000256" key="3">
    <source>
        <dbReference type="ARBA" id="ARBA00022679"/>
    </source>
</evidence>
<evidence type="ECO:0000256" key="6">
    <source>
        <dbReference type="RuleBase" id="RU004466"/>
    </source>
</evidence>
<comment type="cofactor">
    <cofactor evidence="1">
        <name>Mg(2+)</name>
        <dbReference type="ChEBI" id="CHEBI:18420"/>
    </cofactor>
</comment>
<keyword evidence="8" id="KW-1185">Reference proteome</keyword>
<comment type="similarity">
    <text evidence="2 6">Belongs to the FPP/GGPP synthase family.</text>
</comment>
<organism evidence="7 8">
    <name type="scientific">Scrofimicrobium canadense</name>
    <dbReference type="NCBI Taxonomy" id="2652290"/>
    <lineage>
        <taxon>Bacteria</taxon>
        <taxon>Bacillati</taxon>
        <taxon>Actinomycetota</taxon>
        <taxon>Actinomycetes</taxon>
        <taxon>Actinomycetales</taxon>
        <taxon>Actinomycetaceae</taxon>
        <taxon>Scrofimicrobium</taxon>
    </lineage>
</organism>
<dbReference type="InterPro" id="IPR033749">
    <property type="entry name" value="Polyprenyl_synt_CS"/>
</dbReference>
<dbReference type="AlphaFoldDB" id="A0A6N7VV27"/>
<gene>
    <name evidence="7" type="ORF">FYJ24_08700</name>
</gene>
<proteinExistence type="inferred from homology"/>
<keyword evidence="4" id="KW-0479">Metal-binding</keyword>
<dbReference type="PANTHER" id="PTHR12001:SF85">
    <property type="entry name" value="SHORT CHAIN ISOPRENYL DIPHOSPHATE SYNTHASE"/>
    <property type="match status" value="1"/>
</dbReference>
<evidence type="ECO:0000256" key="2">
    <source>
        <dbReference type="ARBA" id="ARBA00006706"/>
    </source>
</evidence>
<evidence type="ECO:0000313" key="8">
    <source>
        <dbReference type="Proteomes" id="UP000470875"/>
    </source>
</evidence>
<dbReference type="GO" id="GO:0046872">
    <property type="term" value="F:metal ion binding"/>
    <property type="evidence" value="ECO:0007669"/>
    <property type="project" value="UniProtKB-KW"/>
</dbReference>
<dbReference type="PANTHER" id="PTHR12001">
    <property type="entry name" value="GERANYLGERANYL PYROPHOSPHATE SYNTHASE"/>
    <property type="match status" value="1"/>
</dbReference>
<protein>
    <submittedName>
        <fullName evidence="7">Polyprenyl synthetase family protein</fullName>
    </submittedName>
</protein>
<name>A0A6N7VV27_9ACTO</name>
<evidence type="ECO:0000313" key="7">
    <source>
        <dbReference type="EMBL" id="MSS84840.1"/>
    </source>
</evidence>
<keyword evidence="3 6" id="KW-0808">Transferase</keyword>
<dbReference type="Proteomes" id="UP000470875">
    <property type="component" value="Unassembled WGS sequence"/>
</dbReference>
<dbReference type="SUPFAM" id="SSF48576">
    <property type="entry name" value="Terpenoid synthases"/>
    <property type="match status" value="1"/>
</dbReference>
<dbReference type="CDD" id="cd00685">
    <property type="entry name" value="Trans_IPPS_HT"/>
    <property type="match status" value="1"/>
</dbReference>
<dbReference type="GO" id="GO:0004659">
    <property type="term" value="F:prenyltransferase activity"/>
    <property type="evidence" value="ECO:0007669"/>
    <property type="project" value="InterPro"/>
</dbReference>
<accession>A0A6N7VV27</accession>
<comment type="caution">
    <text evidence="7">The sequence shown here is derived from an EMBL/GenBank/DDBJ whole genome shotgun (WGS) entry which is preliminary data.</text>
</comment>
<dbReference type="Pfam" id="PF00348">
    <property type="entry name" value="polyprenyl_synt"/>
    <property type="match status" value="1"/>
</dbReference>
<keyword evidence="5" id="KW-0460">Magnesium</keyword>
<dbReference type="GO" id="GO:0008299">
    <property type="term" value="P:isoprenoid biosynthetic process"/>
    <property type="evidence" value="ECO:0007669"/>
    <property type="project" value="InterPro"/>
</dbReference>
<dbReference type="SFLD" id="SFLDS00005">
    <property type="entry name" value="Isoprenoid_Synthase_Type_I"/>
    <property type="match status" value="1"/>
</dbReference>
<dbReference type="PROSITE" id="PS00723">
    <property type="entry name" value="POLYPRENYL_SYNTHASE_1"/>
    <property type="match status" value="1"/>
</dbReference>
<dbReference type="EMBL" id="VULO01000010">
    <property type="protein sequence ID" value="MSS84840.1"/>
    <property type="molecule type" value="Genomic_DNA"/>
</dbReference>
<evidence type="ECO:0000256" key="4">
    <source>
        <dbReference type="ARBA" id="ARBA00022723"/>
    </source>
</evidence>
<dbReference type="InterPro" id="IPR000092">
    <property type="entry name" value="Polyprenyl_synt"/>
</dbReference>
<sequence length="372" mass="40915">MRNHSHSRSRYHVPMSQISDTLDHAATIIDTTLAHILEETQKYFSDIAGFPVEFLDSLYASVNGGKRFRALSALVGASVTVDGDFDRAINVKHMSHLTTALEFYQAAALIHDDVVDHSPTRRGRPSAHRLFAHAHDDEAWLGSSDTFGESGAILLGDFLLACAEREMTYCPAKVAEHFASMAGEVALGQYLDLRSAQQEPQGDSEALELAHTIIRLKSARYSVAHPVSLGAQLAGAPDETVQQLLNAFEPIGIAFQLRDDHLGVFGQLGDTGKPSGGDIIERKRTALLSLTLAHAPDHVSDTIRSIYRQDTLSAGDVEAVTEFVDAYGRDPHEVLIERFYAQGISVIEKMHLPSHARKLCEEFAHLLVWRTQ</sequence>
<reference evidence="7 8" key="1">
    <citation type="submission" date="2019-08" db="EMBL/GenBank/DDBJ databases">
        <title>In-depth cultivation of the pig gut microbiome towards novel bacterial diversity and tailored functional studies.</title>
        <authorList>
            <person name="Wylensek D."/>
            <person name="Hitch T.C.A."/>
            <person name="Clavel T."/>
        </authorList>
    </citation>
    <scope>NUCLEOTIDE SEQUENCE [LARGE SCALE GENOMIC DNA]</scope>
    <source>
        <strain evidence="7 8">WB03_NA08</strain>
    </source>
</reference>
<dbReference type="InterPro" id="IPR008949">
    <property type="entry name" value="Isoprenoid_synthase_dom_sf"/>
</dbReference>
<dbReference type="Gene3D" id="1.10.600.10">
    <property type="entry name" value="Farnesyl Diphosphate Synthase"/>
    <property type="match status" value="1"/>
</dbReference>